<feature type="compositionally biased region" description="Polar residues" evidence="1">
    <location>
        <begin position="47"/>
        <end position="59"/>
    </location>
</feature>
<feature type="compositionally biased region" description="Low complexity" evidence="1">
    <location>
        <begin position="32"/>
        <end position="46"/>
    </location>
</feature>
<accession>A0A3N4KRX8</accession>
<reference evidence="2 3" key="1">
    <citation type="journal article" date="2018" name="Nat. Ecol. Evol.">
        <title>Pezizomycetes genomes reveal the molecular basis of ectomycorrhizal truffle lifestyle.</title>
        <authorList>
            <person name="Murat C."/>
            <person name="Payen T."/>
            <person name="Noel B."/>
            <person name="Kuo A."/>
            <person name="Morin E."/>
            <person name="Chen J."/>
            <person name="Kohler A."/>
            <person name="Krizsan K."/>
            <person name="Balestrini R."/>
            <person name="Da Silva C."/>
            <person name="Montanini B."/>
            <person name="Hainaut M."/>
            <person name="Levati E."/>
            <person name="Barry K.W."/>
            <person name="Belfiori B."/>
            <person name="Cichocki N."/>
            <person name="Clum A."/>
            <person name="Dockter R.B."/>
            <person name="Fauchery L."/>
            <person name="Guy J."/>
            <person name="Iotti M."/>
            <person name="Le Tacon F."/>
            <person name="Lindquist E.A."/>
            <person name="Lipzen A."/>
            <person name="Malagnac F."/>
            <person name="Mello A."/>
            <person name="Molinier V."/>
            <person name="Miyauchi S."/>
            <person name="Poulain J."/>
            <person name="Riccioni C."/>
            <person name="Rubini A."/>
            <person name="Sitrit Y."/>
            <person name="Splivallo R."/>
            <person name="Traeger S."/>
            <person name="Wang M."/>
            <person name="Zifcakova L."/>
            <person name="Wipf D."/>
            <person name="Zambonelli A."/>
            <person name="Paolocci F."/>
            <person name="Nowrousian M."/>
            <person name="Ottonello S."/>
            <person name="Baldrian P."/>
            <person name="Spatafora J.W."/>
            <person name="Henrissat B."/>
            <person name="Nagy L.G."/>
            <person name="Aury J.M."/>
            <person name="Wincker P."/>
            <person name="Grigoriev I.V."/>
            <person name="Bonfante P."/>
            <person name="Martin F.M."/>
        </authorList>
    </citation>
    <scope>NUCLEOTIDE SEQUENCE [LARGE SCALE GENOMIC DNA]</scope>
    <source>
        <strain evidence="2 3">CCBAS932</strain>
    </source>
</reference>
<dbReference type="Proteomes" id="UP000277580">
    <property type="component" value="Unassembled WGS sequence"/>
</dbReference>
<dbReference type="EMBL" id="ML119124">
    <property type="protein sequence ID" value="RPB13270.1"/>
    <property type="molecule type" value="Genomic_DNA"/>
</dbReference>
<evidence type="ECO:0000256" key="1">
    <source>
        <dbReference type="SAM" id="MobiDB-lite"/>
    </source>
</evidence>
<organism evidence="2 3">
    <name type="scientific">Morchella conica CCBAS932</name>
    <dbReference type="NCBI Taxonomy" id="1392247"/>
    <lineage>
        <taxon>Eukaryota</taxon>
        <taxon>Fungi</taxon>
        <taxon>Dikarya</taxon>
        <taxon>Ascomycota</taxon>
        <taxon>Pezizomycotina</taxon>
        <taxon>Pezizomycetes</taxon>
        <taxon>Pezizales</taxon>
        <taxon>Morchellaceae</taxon>
        <taxon>Morchella</taxon>
    </lineage>
</organism>
<gene>
    <name evidence="2" type="ORF">P167DRAFT_535315</name>
</gene>
<evidence type="ECO:0000313" key="3">
    <source>
        <dbReference type="Proteomes" id="UP000277580"/>
    </source>
</evidence>
<dbReference type="AlphaFoldDB" id="A0A3N4KRX8"/>
<keyword evidence="3" id="KW-1185">Reference proteome</keyword>
<feature type="region of interest" description="Disordered" evidence="1">
    <location>
        <begin position="32"/>
        <end position="59"/>
    </location>
</feature>
<protein>
    <submittedName>
        <fullName evidence="2">Uncharacterized protein</fullName>
    </submittedName>
</protein>
<evidence type="ECO:0000313" key="2">
    <source>
        <dbReference type="EMBL" id="RPB13270.1"/>
    </source>
</evidence>
<dbReference type="InParanoid" id="A0A3N4KRX8"/>
<name>A0A3N4KRX8_9PEZI</name>
<dbReference type="STRING" id="1392247.A0A3N4KRX8"/>
<proteinExistence type="predicted"/>
<dbReference type="OrthoDB" id="5373954at2759"/>
<sequence>MKHALSPKFCGDVRNTSQQFLHEARRRIAAETTTTTAAAAETTTSAPVPSSQETTGAMTSHQAWPQVWCVETEANYTGFLGFQAAAAEGEEEHSHQTFYVPEAPKNWNHQHQNQYHELIRRKLPNMAAPTTTTTTPAQVQRRPMVLPSLPAEIHLEIIKNLIPASESSKAVTTYAQGCGLCNLFQLSSLCKVNRFYYSIVSELLYTNLPLNVSTEVFPFDGKTLCEAHHHLSSKTQQLEKRLPLLLRTLRERDDLAVNVKAIHLPPSINCWLTCSLEKVLLPNLIDACENVEVILGTEQLHERQFFSAEHYCLDEDSTQHGILAKTIVEKTSLTRVIWRGGDAGTRRSVWQRVFDGHPDMRGVGFIELHRNWGALKELGFFGVRGLTVQEAKVIFEGLPKLIKFGLGDVRVKRKSERELGPASPAVREARREVKERFMLILEALPESVRNVGFSDVDDEDFVVEVGKWAAARVAKSVESSDERNVKPYFNRLTFTRICFTAENLRSLLTSLAVESHVGKYTYSRSAVKDLRLSNLEKKDRFLDTQITTLFSLKEDEVELRGLERLCWGVGSCEDKEASIGKAGILKGALRRGWFKSLKEVLVESDPTPLNVIEACNDRGLELHEFRDIKRQSGMVEW</sequence>